<dbReference type="Proteomes" id="UP000275267">
    <property type="component" value="Unassembled WGS sequence"/>
</dbReference>
<evidence type="ECO:0000313" key="4">
    <source>
        <dbReference type="Proteomes" id="UP000275267"/>
    </source>
</evidence>
<dbReference type="PANTHER" id="PTHR31374">
    <property type="entry name" value="AUXIN-INDUCED PROTEIN-LIKE-RELATED"/>
    <property type="match status" value="1"/>
</dbReference>
<dbReference type="AlphaFoldDB" id="A0A3L6QIZ9"/>
<dbReference type="STRING" id="4540.A0A3L6QIZ9"/>
<sequence length="277" mass="30287">MPTRRRGGFRLGRKLLSVWRWALCHRRRRRGRGYLRLQPCRQGGGGSDGGRSPLLAAAALCATKQQQQQQFVVGRDDEYASSPRMLTWGRSLARRMRLLRRSGGGEDRLLEDAAEATTPKGQVAVYVGGAEPGESMRYVVPVVYFNHPLFGELLREAEEEFGFEHPGGITIPCAASRFERAAAVAAAGGGGGKKVPGWWQCSTPPPKSRANNPASQPAGRPQARPCARCRLRAGGRPTGKDSSAGRERAIKLLRLAGRMATIKTKFWISNVTNAILR</sequence>
<dbReference type="EMBL" id="PQIB02000012">
    <property type="protein sequence ID" value="RLM80641.1"/>
    <property type="molecule type" value="Genomic_DNA"/>
</dbReference>
<gene>
    <name evidence="3" type="ORF">C2845_PM12G10370</name>
</gene>
<dbReference type="PANTHER" id="PTHR31374:SF336">
    <property type="entry name" value="OS02G0643800 PROTEIN"/>
    <property type="match status" value="1"/>
</dbReference>
<dbReference type="GO" id="GO:0009733">
    <property type="term" value="P:response to auxin"/>
    <property type="evidence" value="ECO:0007669"/>
    <property type="project" value="InterPro"/>
</dbReference>
<evidence type="ECO:0000313" key="3">
    <source>
        <dbReference type="EMBL" id="RLM80641.1"/>
    </source>
</evidence>
<dbReference type="OrthoDB" id="1026046at2759"/>
<accession>A0A3L6QIZ9</accession>
<evidence type="ECO:0000256" key="1">
    <source>
        <dbReference type="ARBA" id="ARBA00006974"/>
    </source>
</evidence>
<dbReference type="InterPro" id="IPR003676">
    <property type="entry name" value="SAUR_fam"/>
</dbReference>
<feature type="region of interest" description="Disordered" evidence="2">
    <location>
        <begin position="196"/>
        <end position="225"/>
    </location>
</feature>
<dbReference type="Pfam" id="PF02519">
    <property type="entry name" value="Auxin_inducible"/>
    <property type="match status" value="1"/>
</dbReference>
<keyword evidence="4" id="KW-1185">Reference proteome</keyword>
<comment type="caution">
    <text evidence="3">The sequence shown here is derived from an EMBL/GenBank/DDBJ whole genome shotgun (WGS) entry which is preliminary data.</text>
</comment>
<evidence type="ECO:0000256" key="2">
    <source>
        <dbReference type="SAM" id="MobiDB-lite"/>
    </source>
</evidence>
<reference evidence="4" key="1">
    <citation type="journal article" date="2019" name="Nat. Commun.">
        <title>The genome of broomcorn millet.</title>
        <authorList>
            <person name="Zou C."/>
            <person name="Miki D."/>
            <person name="Li D."/>
            <person name="Tang Q."/>
            <person name="Xiao L."/>
            <person name="Rajput S."/>
            <person name="Deng P."/>
            <person name="Jia W."/>
            <person name="Huang R."/>
            <person name="Zhang M."/>
            <person name="Sun Y."/>
            <person name="Hu J."/>
            <person name="Fu X."/>
            <person name="Schnable P.S."/>
            <person name="Li F."/>
            <person name="Zhang H."/>
            <person name="Feng B."/>
            <person name="Zhu X."/>
            <person name="Liu R."/>
            <person name="Schnable J.C."/>
            <person name="Zhu J.-K."/>
            <person name="Zhang H."/>
        </authorList>
    </citation>
    <scope>NUCLEOTIDE SEQUENCE [LARGE SCALE GENOMIC DNA]</scope>
</reference>
<name>A0A3L6QIZ9_PANMI</name>
<protein>
    <submittedName>
        <fullName evidence="3">Auxin-responsive protein SAUR36-like</fullName>
    </submittedName>
</protein>
<comment type="similarity">
    <text evidence="1">Belongs to the ARG7 family.</text>
</comment>
<proteinExistence type="inferred from homology"/>
<organism evidence="3 4">
    <name type="scientific">Panicum miliaceum</name>
    <name type="common">Proso millet</name>
    <name type="synonym">Broomcorn millet</name>
    <dbReference type="NCBI Taxonomy" id="4540"/>
    <lineage>
        <taxon>Eukaryota</taxon>
        <taxon>Viridiplantae</taxon>
        <taxon>Streptophyta</taxon>
        <taxon>Embryophyta</taxon>
        <taxon>Tracheophyta</taxon>
        <taxon>Spermatophyta</taxon>
        <taxon>Magnoliopsida</taxon>
        <taxon>Liliopsida</taxon>
        <taxon>Poales</taxon>
        <taxon>Poaceae</taxon>
        <taxon>PACMAD clade</taxon>
        <taxon>Panicoideae</taxon>
        <taxon>Panicodae</taxon>
        <taxon>Paniceae</taxon>
        <taxon>Panicinae</taxon>
        <taxon>Panicum</taxon>
        <taxon>Panicum sect. Panicum</taxon>
    </lineage>
</organism>